<dbReference type="RefSeq" id="WP_303687827.1">
    <property type="nucleotide sequence ID" value="NZ_MAAX01000193.1"/>
</dbReference>
<dbReference type="AlphaFoldDB" id="A0A1Z8AK16"/>
<sequence length="61" mass="7231">DVGVITIVDFDNYRQFQDDYNTFNQADAENQMKLEQSLSTTFNEMVATMPNYLKIDDVWMR</sequence>
<protein>
    <submittedName>
        <fullName evidence="1">Uncharacterized protein</fullName>
    </submittedName>
</protein>
<proteinExistence type="predicted"/>
<name>A0A1Z8AK16_9FLAO</name>
<accession>A0A1Z8AK16</accession>
<comment type="caution">
    <text evidence="1">The sequence shown here is derived from an EMBL/GenBank/DDBJ whole genome shotgun (WGS) entry which is preliminary data.</text>
</comment>
<gene>
    <name evidence="1" type="ORF">A9Q93_12715</name>
</gene>
<dbReference type="Proteomes" id="UP000196102">
    <property type="component" value="Unassembled WGS sequence"/>
</dbReference>
<evidence type="ECO:0000313" key="2">
    <source>
        <dbReference type="Proteomes" id="UP000196102"/>
    </source>
</evidence>
<reference evidence="2" key="1">
    <citation type="journal article" date="2017" name="Proc. Natl. Acad. Sci. U.S.A.">
        <title>Simulation of Deepwater Horizon oil plume reveals substrate specialization within a complex community of hydrocarbon-degraders.</title>
        <authorList>
            <person name="Hu P."/>
            <person name="Dubinsky E.A."/>
            <person name="Probst A.J."/>
            <person name="Wang J."/>
            <person name="Sieber C.M.K."/>
            <person name="Tom L.M."/>
            <person name="Gardinali P."/>
            <person name="Banfield J.F."/>
            <person name="Atlas R.M."/>
            <person name="Andersen G.L."/>
        </authorList>
    </citation>
    <scope>NUCLEOTIDE SEQUENCE [LARGE SCALE GENOMIC DNA]</scope>
</reference>
<evidence type="ECO:0000313" key="1">
    <source>
        <dbReference type="EMBL" id="OUS10663.1"/>
    </source>
</evidence>
<dbReference type="EMBL" id="MAAX01000193">
    <property type="protein sequence ID" value="OUS10663.1"/>
    <property type="molecule type" value="Genomic_DNA"/>
</dbReference>
<feature type="non-terminal residue" evidence="1">
    <location>
        <position position="1"/>
    </location>
</feature>
<organism evidence="1 2">
    <name type="scientific">Nonlabens dokdonensis</name>
    <dbReference type="NCBI Taxonomy" id="328515"/>
    <lineage>
        <taxon>Bacteria</taxon>
        <taxon>Pseudomonadati</taxon>
        <taxon>Bacteroidota</taxon>
        <taxon>Flavobacteriia</taxon>
        <taxon>Flavobacteriales</taxon>
        <taxon>Flavobacteriaceae</taxon>
        <taxon>Nonlabens</taxon>
    </lineage>
</organism>